<dbReference type="InterPro" id="IPR036388">
    <property type="entry name" value="WH-like_DNA-bd_sf"/>
</dbReference>
<protein>
    <submittedName>
        <fullName evidence="2">MarR family transcriptional regulator</fullName>
    </submittedName>
</protein>
<dbReference type="AlphaFoldDB" id="A0A369TAZ7"/>
<dbReference type="PANTHER" id="PTHR33164:SF89">
    <property type="entry name" value="MARR FAMILY REGULATORY PROTEIN"/>
    <property type="match status" value="1"/>
</dbReference>
<dbReference type="InterPro" id="IPR039422">
    <property type="entry name" value="MarR/SlyA-like"/>
</dbReference>
<evidence type="ECO:0000259" key="1">
    <source>
        <dbReference type="Pfam" id="PF12802"/>
    </source>
</evidence>
<dbReference type="EMBL" id="QPMH01000010">
    <property type="protein sequence ID" value="RDD61664.1"/>
    <property type="molecule type" value="Genomic_DNA"/>
</dbReference>
<keyword evidence="3" id="KW-1185">Reference proteome</keyword>
<reference evidence="2 3" key="1">
    <citation type="submission" date="2018-07" db="EMBL/GenBank/DDBJ databases">
        <title>Venubactetium sediminum gen. nov., sp. nov., isolated from a marine solar saltern.</title>
        <authorList>
            <person name="Wang S."/>
        </authorList>
    </citation>
    <scope>NUCLEOTIDE SEQUENCE [LARGE SCALE GENOMIC DNA]</scope>
    <source>
        <strain evidence="2 3">WD2A32</strain>
    </source>
</reference>
<evidence type="ECO:0000313" key="2">
    <source>
        <dbReference type="EMBL" id="RDD61664.1"/>
    </source>
</evidence>
<name>A0A369TAZ7_9PROT</name>
<dbReference type="SUPFAM" id="SSF46785">
    <property type="entry name" value="Winged helix' DNA-binding domain"/>
    <property type="match status" value="1"/>
</dbReference>
<organism evidence="2 3">
    <name type="scientific">Ferruginivarius sediminum</name>
    <dbReference type="NCBI Taxonomy" id="2661937"/>
    <lineage>
        <taxon>Bacteria</taxon>
        <taxon>Pseudomonadati</taxon>
        <taxon>Pseudomonadota</taxon>
        <taxon>Alphaproteobacteria</taxon>
        <taxon>Rhodospirillales</taxon>
        <taxon>Rhodospirillaceae</taxon>
        <taxon>Ferruginivarius</taxon>
    </lineage>
</organism>
<feature type="domain" description="HTH marR-type" evidence="1">
    <location>
        <begin position="28"/>
        <end position="79"/>
    </location>
</feature>
<gene>
    <name evidence="2" type="ORF">DRB17_12090</name>
</gene>
<comment type="caution">
    <text evidence="2">The sequence shown here is derived from an EMBL/GenBank/DDBJ whole genome shotgun (WGS) entry which is preliminary data.</text>
</comment>
<sequence length="141" mass="15637">MPNGTELTDLMTQFVRAYLNNAYSGKLRPSQWEVIRFLADAPERDRTVSGVARHQRTTLGTASITVSALERRGLVRRGERRRAQPLELTEEGLAVLERDPIARLEEALGGLEGEEQAALSNAMHKGLRVLETDGQGVWRGA</sequence>
<dbReference type="InterPro" id="IPR000835">
    <property type="entry name" value="HTH_MarR-typ"/>
</dbReference>
<dbReference type="Proteomes" id="UP000253941">
    <property type="component" value="Unassembled WGS sequence"/>
</dbReference>
<dbReference type="Pfam" id="PF12802">
    <property type="entry name" value="MarR_2"/>
    <property type="match status" value="1"/>
</dbReference>
<accession>A0A369TAZ7</accession>
<proteinExistence type="predicted"/>
<dbReference type="PANTHER" id="PTHR33164">
    <property type="entry name" value="TRANSCRIPTIONAL REGULATOR, MARR FAMILY"/>
    <property type="match status" value="1"/>
</dbReference>
<dbReference type="InterPro" id="IPR036390">
    <property type="entry name" value="WH_DNA-bd_sf"/>
</dbReference>
<dbReference type="GO" id="GO:0003700">
    <property type="term" value="F:DNA-binding transcription factor activity"/>
    <property type="evidence" value="ECO:0007669"/>
    <property type="project" value="InterPro"/>
</dbReference>
<evidence type="ECO:0000313" key="3">
    <source>
        <dbReference type="Proteomes" id="UP000253941"/>
    </source>
</evidence>
<dbReference type="GO" id="GO:0006950">
    <property type="term" value="P:response to stress"/>
    <property type="evidence" value="ECO:0007669"/>
    <property type="project" value="TreeGrafter"/>
</dbReference>
<dbReference type="Gene3D" id="1.10.10.10">
    <property type="entry name" value="Winged helix-like DNA-binding domain superfamily/Winged helix DNA-binding domain"/>
    <property type="match status" value="1"/>
</dbReference>